<evidence type="ECO:0000313" key="2">
    <source>
        <dbReference type="EMBL" id="PIR98090.1"/>
    </source>
</evidence>
<dbReference type="EMBL" id="PFAH01000005">
    <property type="protein sequence ID" value="PIR98090.1"/>
    <property type="molecule type" value="Genomic_DNA"/>
</dbReference>
<reference evidence="3" key="1">
    <citation type="submission" date="2017-09" db="EMBL/GenBank/DDBJ databases">
        <title>Depth-based differentiation of microbial function through sediment-hosted aquifers and enrichment of novel symbionts in the deep terrestrial subsurface.</title>
        <authorList>
            <person name="Probst A.J."/>
            <person name="Ladd B."/>
            <person name="Jarett J.K."/>
            <person name="Geller-Mcgrath D.E."/>
            <person name="Sieber C.M.K."/>
            <person name="Emerson J.B."/>
            <person name="Anantharaman K."/>
            <person name="Thomas B.C."/>
            <person name="Malmstrom R."/>
            <person name="Stieglmeier M."/>
            <person name="Klingl A."/>
            <person name="Woyke T."/>
            <person name="Ryan C.M."/>
            <person name="Banfield J.F."/>
        </authorList>
    </citation>
    <scope>NUCLEOTIDE SEQUENCE [LARGE SCALE GENOMIC DNA]</scope>
</reference>
<evidence type="ECO:0000256" key="1">
    <source>
        <dbReference type="SAM" id="Phobius"/>
    </source>
</evidence>
<sequence>MLKEGENKRFIPTPKRRRDGFTIMELLVAMTVFLVVVSIASGVFMQALRTQRNITNLSESLNNISLALERMSREMRFAFGFPQTIDSNQITFINASGRTVTYKLNGKVIERHLLGEGAEAITAEDVYVSNLRFIRNGGTKSPRITIVAEVTANDSPIQLQTTISSRILTDQ</sequence>
<evidence type="ECO:0008006" key="4">
    <source>
        <dbReference type="Google" id="ProtNLM"/>
    </source>
</evidence>
<name>A0A2H0VIF0_9BACT</name>
<accession>A0A2H0VIF0</accession>
<comment type="caution">
    <text evidence="2">The sequence shown here is derived from an EMBL/GenBank/DDBJ whole genome shotgun (WGS) entry which is preliminary data.</text>
</comment>
<evidence type="ECO:0000313" key="3">
    <source>
        <dbReference type="Proteomes" id="UP000231466"/>
    </source>
</evidence>
<gene>
    <name evidence="2" type="ORF">COT89_01475</name>
</gene>
<feature type="transmembrane region" description="Helical" evidence="1">
    <location>
        <begin position="21"/>
        <end position="45"/>
    </location>
</feature>
<dbReference type="Proteomes" id="UP000231466">
    <property type="component" value="Unassembled WGS sequence"/>
</dbReference>
<dbReference type="AlphaFoldDB" id="A0A2H0VIF0"/>
<protein>
    <recommendedName>
        <fullName evidence="4">Prepilin-type N-terminal cleavage/methylation domain-containing protein</fullName>
    </recommendedName>
</protein>
<dbReference type="NCBIfam" id="TIGR02532">
    <property type="entry name" value="IV_pilin_GFxxxE"/>
    <property type="match status" value="1"/>
</dbReference>
<organism evidence="2 3">
    <name type="scientific">Candidatus Colwellbacteria bacterium CG10_big_fil_rev_8_21_14_0_10_42_22</name>
    <dbReference type="NCBI Taxonomy" id="1974540"/>
    <lineage>
        <taxon>Bacteria</taxon>
        <taxon>Candidatus Colwelliibacteriota</taxon>
    </lineage>
</organism>
<proteinExistence type="predicted"/>
<dbReference type="InterPro" id="IPR012902">
    <property type="entry name" value="N_methyl_site"/>
</dbReference>
<dbReference type="Pfam" id="PF07963">
    <property type="entry name" value="N_methyl"/>
    <property type="match status" value="1"/>
</dbReference>
<keyword evidence="1" id="KW-0472">Membrane</keyword>
<keyword evidence="1" id="KW-0812">Transmembrane</keyword>
<keyword evidence="1" id="KW-1133">Transmembrane helix</keyword>